<dbReference type="Pfam" id="PF01103">
    <property type="entry name" value="Omp85"/>
    <property type="match status" value="1"/>
</dbReference>
<organism evidence="5 6">
    <name type="scientific">Glaciecola petra</name>
    <dbReference type="NCBI Taxonomy" id="3075602"/>
    <lineage>
        <taxon>Bacteria</taxon>
        <taxon>Pseudomonadati</taxon>
        <taxon>Pseudomonadota</taxon>
        <taxon>Gammaproteobacteria</taxon>
        <taxon>Alteromonadales</taxon>
        <taxon>Alteromonadaceae</taxon>
        <taxon>Glaciecola</taxon>
    </lineage>
</organism>
<keyword evidence="2" id="KW-0472">Membrane</keyword>
<dbReference type="Gene3D" id="2.40.160.50">
    <property type="entry name" value="membrane protein fhac: a member of the omp85/tpsb transporter family"/>
    <property type="match status" value="1"/>
</dbReference>
<feature type="signal peptide" evidence="3">
    <location>
        <begin position="1"/>
        <end position="21"/>
    </location>
</feature>
<sequence length="606" mass="68445">MPSIFLCLFLCLGSLSVSSEATELTITGIEDDDIIENIEIFVQQVSLPVSEFAVDEYEQKIVKAADKAVQAFAYYNAEFVLTPIQFAEFNDDGKQEREEGEYPFSIAMNVTLNQAVVISKINLLHDISNTTLLPENLAKVLKQVSGLQNKILDHDEYSSLKNQLITFALLYGYFDFKFIDHKLNILSDENEQQSTATIEWEFILGKRHKFGEIVFLEDTRGQDIATGVRTFKTGEYFDQTKIGQFSVDMSSTGYFNNAIARANASRKEGLLVPVEVILDPKPKDIFNPGIGFSTDTGPRVSLSWDRPWVNLRGHSLGGELYVSEPEQFLEVDYRVPKENPLKDFLNYQVGYKLVDDNQTNSETITLAAQRQWGGKVDGDWDKIAFIKLQQESFEQGLQEKQTTRLVLPGFTFNRTRKDGDLFVNWGDYQQLTVEAGSKDFLSDIDFFKVIARTKWIRQFDRHRLVLRADAGAISTSDFSRVPSSLRFFAGGDQSIRGFGLNEVSDFRRIENERGEIDEDSDIELLGGKYLAVASIEYAYNVTENWRAAVFFDTGNASNEFAENLATGVGVGAHWLSPIGNVQIYVARGKSDFEERWDVHLIIGPGL</sequence>
<evidence type="ECO:0000256" key="3">
    <source>
        <dbReference type="SAM" id="SignalP"/>
    </source>
</evidence>
<dbReference type="RefSeq" id="WP_311366865.1">
    <property type="nucleotide sequence ID" value="NZ_JAVRHX010000001.1"/>
</dbReference>
<proteinExistence type="predicted"/>
<comment type="caution">
    <text evidence="5">The sequence shown here is derived from an EMBL/GenBank/DDBJ whole genome shotgun (WGS) entry which is preliminary data.</text>
</comment>
<dbReference type="EMBL" id="JAVRHX010000001">
    <property type="protein sequence ID" value="MDT0593344.1"/>
    <property type="molecule type" value="Genomic_DNA"/>
</dbReference>
<evidence type="ECO:0000256" key="1">
    <source>
        <dbReference type="ARBA" id="ARBA00004370"/>
    </source>
</evidence>
<feature type="domain" description="Bacterial surface antigen (D15)" evidence="4">
    <location>
        <begin position="298"/>
        <end position="586"/>
    </location>
</feature>
<comment type="subcellular location">
    <subcellularLocation>
        <location evidence="1">Membrane</location>
    </subcellularLocation>
</comment>
<evidence type="ECO:0000256" key="2">
    <source>
        <dbReference type="ARBA" id="ARBA00023136"/>
    </source>
</evidence>
<evidence type="ECO:0000313" key="5">
    <source>
        <dbReference type="EMBL" id="MDT0593344.1"/>
    </source>
</evidence>
<keyword evidence="6" id="KW-1185">Reference proteome</keyword>
<feature type="chain" id="PRO_5045571928" evidence="3">
    <location>
        <begin position="22"/>
        <end position="606"/>
    </location>
</feature>
<gene>
    <name evidence="5" type="ORF">RM552_00635</name>
</gene>
<dbReference type="InterPro" id="IPR000184">
    <property type="entry name" value="Bac_surfAg_D15"/>
</dbReference>
<accession>A0ABU2ZP32</accession>
<name>A0ABU2ZP32_9ALTE</name>
<evidence type="ECO:0000313" key="6">
    <source>
        <dbReference type="Proteomes" id="UP001253545"/>
    </source>
</evidence>
<dbReference type="Gene3D" id="3.10.20.310">
    <property type="entry name" value="membrane protein fhac"/>
    <property type="match status" value="2"/>
</dbReference>
<keyword evidence="3" id="KW-0732">Signal</keyword>
<protein>
    <submittedName>
        <fullName evidence="5">Autotransporter assembly complex family protein</fullName>
    </submittedName>
</protein>
<reference evidence="5 6" key="1">
    <citation type="submission" date="2023-09" db="EMBL/GenBank/DDBJ databases">
        <authorList>
            <person name="Rey-Velasco X."/>
        </authorList>
    </citation>
    <scope>NUCLEOTIDE SEQUENCE [LARGE SCALE GENOMIC DNA]</scope>
    <source>
        <strain evidence="5 6">P117</strain>
    </source>
</reference>
<evidence type="ECO:0000259" key="4">
    <source>
        <dbReference type="Pfam" id="PF01103"/>
    </source>
</evidence>
<dbReference type="Proteomes" id="UP001253545">
    <property type="component" value="Unassembled WGS sequence"/>
</dbReference>